<name>A0A7S1MSK5_NEODS</name>
<proteinExistence type="inferred from homology"/>
<comment type="similarity">
    <text evidence="1">Belongs to the CDC123 family.</text>
</comment>
<sequence>MSTPTRWSDARTWLPLLPARSRLPTRFLSFAVRTSESEESAGSNEASAFAAYLLSDDTRMPDHVAFRGPVNVERDDGDDGRKIMTDPKDMSRPPREAADGDGESGDDDDDPVAPRPPLPSFSGVVASVEGAVKELQDPQSRLCDEDWGVTVGGVFGTLDDAKWATMNGTLRAVDVRDVFAVLRCSSRLQRDFAKQLAVPPADAVAFRLTRFVEHHASECFRAFVFRGRVVAVSQRSVDQVFPHMAALDEVQSRSLFRAIRGPIDTLVANMRREASDQDFAPDMIVDVIHQGGTLPVFVTSCHVVGSLATDVRTDATEASVAAKRDFAQEQPREAAEDVSTFTDPLAFRLFRSFDAMLEFAGVRRGSENKLPTSSEVASATVREEIAVARGHEDLCGDGKELGGGSQGLPAELQHPELFHMDEATRQMLLKVMAEQQQQGQPSS</sequence>
<dbReference type="PANTHER" id="PTHR15323">
    <property type="entry name" value="D123 PROTEIN"/>
    <property type="match status" value="1"/>
</dbReference>
<reference evidence="3" key="1">
    <citation type="submission" date="2021-01" db="EMBL/GenBank/DDBJ databases">
        <authorList>
            <person name="Corre E."/>
            <person name="Pelletier E."/>
            <person name="Niang G."/>
            <person name="Scheremetjew M."/>
            <person name="Finn R."/>
            <person name="Kale V."/>
            <person name="Holt S."/>
            <person name="Cochrane G."/>
            <person name="Meng A."/>
            <person name="Brown T."/>
            <person name="Cohen L."/>
        </authorList>
    </citation>
    <scope>NUCLEOTIDE SEQUENCE</scope>
    <source>
        <strain evidence="3">CCAP 1951/1</strain>
    </source>
</reference>
<accession>A0A7S1MSK5</accession>
<feature type="compositionally biased region" description="Basic and acidic residues" evidence="2">
    <location>
        <begin position="79"/>
        <end position="98"/>
    </location>
</feature>
<evidence type="ECO:0000313" key="3">
    <source>
        <dbReference type="EMBL" id="CAD9139451.1"/>
    </source>
</evidence>
<feature type="compositionally biased region" description="Acidic residues" evidence="2">
    <location>
        <begin position="99"/>
        <end position="111"/>
    </location>
</feature>
<evidence type="ECO:0000256" key="2">
    <source>
        <dbReference type="SAM" id="MobiDB-lite"/>
    </source>
</evidence>
<protein>
    <submittedName>
        <fullName evidence="3">Uncharacterized protein</fullName>
    </submittedName>
</protein>
<organism evidence="3">
    <name type="scientific">Neobodo designis</name>
    <name type="common">Flagellated protozoan</name>
    <name type="synonym">Bodo designis</name>
    <dbReference type="NCBI Taxonomy" id="312471"/>
    <lineage>
        <taxon>Eukaryota</taxon>
        <taxon>Discoba</taxon>
        <taxon>Euglenozoa</taxon>
        <taxon>Kinetoplastea</taxon>
        <taxon>Metakinetoplastina</taxon>
        <taxon>Neobodonida</taxon>
        <taxon>Neobodo</taxon>
    </lineage>
</organism>
<dbReference type="InterPro" id="IPR009772">
    <property type="entry name" value="CDC123"/>
</dbReference>
<evidence type="ECO:0000256" key="1">
    <source>
        <dbReference type="ARBA" id="ARBA00011047"/>
    </source>
</evidence>
<dbReference type="Pfam" id="PF07065">
    <property type="entry name" value="D123"/>
    <property type="match status" value="1"/>
</dbReference>
<dbReference type="EMBL" id="HBGF01040135">
    <property type="protein sequence ID" value="CAD9139451.1"/>
    <property type="molecule type" value="Transcribed_RNA"/>
</dbReference>
<gene>
    <name evidence="3" type="ORF">NDES1114_LOCUS26850</name>
</gene>
<dbReference type="AlphaFoldDB" id="A0A7S1MSK5"/>
<feature type="region of interest" description="Disordered" evidence="2">
    <location>
        <begin position="66"/>
        <end position="120"/>
    </location>
</feature>
<dbReference type="GO" id="GO:0005737">
    <property type="term" value="C:cytoplasm"/>
    <property type="evidence" value="ECO:0007669"/>
    <property type="project" value="TreeGrafter"/>
</dbReference>
<dbReference type="PANTHER" id="PTHR15323:SF6">
    <property type="entry name" value="CELL DIVISION CYCLE PROTEIN 123 HOMOLOG"/>
    <property type="match status" value="1"/>
</dbReference>